<dbReference type="InterPro" id="IPR002541">
    <property type="entry name" value="Cyt_c_assembly"/>
</dbReference>
<dbReference type="GO" id="GO:0005886">
    <property type="term" value="C:plasma membrane"/>
    <property type="evidence" value="ECO:0007669"/>
    <property type="project" value="TreeGrafter"/>
</dbReference>
<evidence type="ECO:0000256" key="4">
    <source>
        <dbReference type="ARBA" id="ARBA00022989"/>
    </source>
</evidence>
<feature type="domain" description="Cytochrome c assembly protein" evidence="8">
    <location>
        <begin position="146"/>
        <end position="352"/>
    </location>
</feature>
<feature type="transmembrane region" description="Helical" evidence="7">
    <location>
        <begin position="13"/>
        <end position="35"/>
    </location>
</feature>
<evidence type="ECO:0000259" key="8">
    <source>
        <dbReference type="Pfam" id="PF01578"/>
    </source>
</evidence>
<evidence type="ECO:0000256" key="2">
    <source>
        <dbReference type="ARBA" id="ARBA00022692"/>
    </source>
</evidence>
<dbReference type="KEGG" id="dco:SAMEA4475696_0689"/>
<accession>A0A239VB21</accession>
<evidence type="ECO:0000256" key="5">
    <source>
        <dbReference type="ARBA" id="ARBA00023136"/>
    </source>
</evidence>
<feature type="transmembrane region" description="Helical" evidence="7">
    <location>
        <begin position="110"/>
        <end position="130"/>
    </location>
</feature>
<dbReference type="GeneID" id="63458959"/>
<keyword evidence="5 7" id="KW-0472">Membrane</keyword>
<protein>
    <submittedName>
        <fullName evidence="9">ABC-type uncharacterized transport system, permease component</fullName>
    </submittedName>
</protein>
<organism evidence="9 10">
    <name type="scientific">Dermatophilus congolensis</name>
    <dbReference type="NCBI Taxonomy" id="1863"/>
    <lineage>
        <taxon>Bacteria</taxon>
        <taxon>Bacillati</taxon>
        <taxon>Actinomycetota</taxon>
        <taxon>Actinomycetes</taxon>
        <taxon>Micrococcales</taxon>
        <taxon>Dermatophilaceae</taxon>
        <taxon>Dermatophilus</taxon>
    </lineage>
</organism>
<feature type="transmembrane region" description="Helical" evidence="7">
    <location>
        <begin position="300"/>
        <end position="315"/>
    </location>
</feature>
<dbReference type="GO" id="GO:0020037">
    <property type="term" value="F:heme binding"/>
    <property type="evidence" value="ECO:0007669"/>
    <property type="project" value="InterPro"/>
</dbReference>
<dbReference type="AlphaFoldDB" id="A0A239VB21"/>
<feature type="transmembrane region" description="Helical" evidence="7">
    <location>
        <begin position="203"/>
        <end position="230"/>
    </location>
</feature>
<evidence type="ECO:0000313" key="10">
    <source>
        <dbReference type="Proteomes" id="UP000242637"/>
    </source>
</evidence>
<feature type="region of interest" description="Disordered" evidence="6">
    <location>
        <begin position="50"/>
        <end position="83"/>
    </location>
</feature>
<feature type="transmembrane region" description="Helical" evidence="7">
    <location>
        <begin position="264"/>
        <end position="285"/>
    </location>
</feature>
<dbReference type="GO" id="GO:0017004">
    <property type="term" value="P:cytochrome complex assembly"/>
    <property type="evidence" value="ECO:0007669"/>
    <property type="project" value="UniProtKB-KW"/>
</dbReference>
<dbReference type="NCBIfam" id="TIGR03144">
    <property type="entry name" value="cytochr_II_ccsB"/>
    <property type="match status" value="1"/>
</dbReference>
<comment type="subcellular location">
    <subcellularLocation>
        <location evidence="1">Membrane</location>
        <topology evidence="1">Multi-pass membrane protein</topology>
    </subcellularLocation>
</comment>
<dbReference type="EMBL" id="LT906453">
    <property type="protein sequence ID" value="SNV19322.1"/>
    <property type="molecule type" value="Genomic_DNA"/>
</dbReference>
<dbReference type="Pfam" id="PF01578">
    <property type="entry name" value="Cytochrom_C_asm"/>
    <property type="match status" value="1"/>
</dbReference>
<evidence type="ECO:0000256" key="3">
    <source>
        <dbReference type="ARBA" id="ARBA00022748"/>
    </source>
</evidence>
<dbReference type="InterPro" id="IPR017562">
    <property type="entry name" value="Cyt_c_biogenesis_CcsA"/>
</dbReference>
<evidence type="ECO:0000313" key="9">
    <source>
        <dbReference type="EMBL" id="SNV19322.1"/>
    </source>
</evidence>
<evidence type="ECO:0000256" key="7">
    <source>
        <dbReference type="SAM" id="Phobius"/>
    </source>
</evidence>
<feature type="transmembrane region" description="Helical" evidence="7">
    <location>
        <begin position="170"/>
        <end position="191"/>
    </location>
</feature>
<feature type="compositionally biased region" description="Basic and acidic residues" evidence="6">
    <location>
        <begin position="64"/>
        <end position="76"/>
    </location>
</feature>
<keyword evidence="3" id="KW-0201">Cytochrome c-type biogenesis</keyword>
<dbReference type="STRING" id="1121387.GCA_000429885_01786"/>
<keyword evidence="4 7" id="KW-1133">Transmembrane helix</keyword>
<keyword evidence="2 7" id="KW-0812">Transmembrane</keyword>
<dbReference type="PANTHER" id="PTHR30071">
    <property type="entry name" value="HEME EXPORTER PROTEIN C"/>
    <property type="match status" value="1"/>
</dbReference>
<proteinExistence type="predicted"/>
<feature type="transmembrane region" description="Helical" evidence="7">
    <location>
        <begin position="142"/>
        <end position="163"/>
    </location>
</feature>
<dbReference type="InterPro" id="IPR045062">
    <property type="entry name" value="Cyt_c_biogenesis_CcsA/CcmC"/>
</dbReference>
<reference evidence="9 10" key="1">
    <citation type="submission" date="2017-06" db="EMBL/GenBank/DDBJ databases">
        <authorList>
            <consortium name="Pathogen Informatics"/>
        </authorList>
    </citation>
    <scope>NUCLEOTIDE SEQUENCE [LARGE SCALE GENOMIC DNA]</scope>
    <source>
        <strain evidence="9 10">NCTC13039</strain>
    </source>
</reference>
<evidence type="ECO:0000256" key="6">
    <source>
        <dbReference type="SAM" id="MobiDB-lite"/>
    </source>
</evidence>
<evidence type="ECO:0000256" key="1">
    <source>
        <dbReference type="ARBA" id="ARBA00004141"/>
    </source>
</evidence>
<sequence length="357" mass="38611">MMTNQQLALLSNYALYAAMAMLSCAMIGYAIFLGVARAATGGSRVAAENEQTPVAAGNAPVPAEADRRADKNEKRPGIGSLDSSGLGILHGSAVEELSNRKIEEVDARSGAIATMLGWLGTMTLFVSMVLRGLSVQRAPVSNMFEFAVAAAFLVMAVFLGLGLKRPLKWMGVFVVTPVLLMLGLAITVWYAPAAELVPSLKSTWLVIHVPIAILATAVFTLAFVVLLLHLAKARHERKLREGTGKQASLLALLPDAAALDRASYALHITAFPLWTFTLIAGAIWGQKAWGVYWSWDPKEVWTFVIWVIYAAYLHSRATSGWSLKRSNVIAVIGYVAIIVNFTIVNMFFPGMHSYSGL</sequence>
<name>A0A239VB21_9MICO</name>
<feature type="transmembrane region" description="Helical" evidence="7">
    <location>
        <begin position="327"/>
        <end position="348"/>
    </location>
</feature>
<dbReference type="RefSeq" id="WP_231935436.1">
    <property type="nucleotide sequence ID" value="NZ_JAAFNI010000001.1"/>
</dbReference>
<gene>
    <name evidence="9" type="ORF">SAMEA4475696_00689</name>
</gene>
<keyword evidence="10" id="KW-1185">Reference proteome</keyword>
<dbReference type="Proteomes" id="UP000242637">
    <property type="component" value="Chromosome 1"/>
</dbReference>
<dbReference type="PANTHER" id="PTHR30071:SF1">
    <property type="entry name" value="CYTOCHROME B_B6 PROTEIN-RELATED"/>
    <property type="match status" value="1"/>
</dbReference>